<dbReference type="EMBL" id="JAQQXQ010000001">
    <property type="protein sequence ID" value="MDC8753519.1"/>
    <property type="molecule type" value="Genomic_DNA"/>
</dbReference>
<comment type="caution">
    <text evidence="2">The sequence shown here is derived from an EMBL/GenBank/DDBJ whole genome shotgun (WGS) entry which is preliminary data.</text>
</comment>
<accession>A0ABT5JLN3</accession>
<dbReference type="RefSeq" id="WP_273675920.1">
    <property type="nucleotide sequence ID" value="NZ_JAQQXQ010000001.1"/>
</dbReference>
<keyword evidence="3" id="KW-1185">Reference proteome</keyword>
<organism evidence="2 3">
    <name type="scientific">Erythrobacter fulvus</name>
    <dbReference type="NCBI Taxonomy" id="2987523"/>
    <lineage>
        <taxon>Bacteria</taxon>
        <taxon>Pseudomonadati</taxon>
        <taxon>Pseudomonadota</taxon>
        <taxon>Alphaproteobacteria</taxon>
        <taxon>Sphingomonadales</taxon>
        <taxon>Erythrobacteraceae</taxon>
        <taxon>Erythrobacter/Porphyrobacter group</taxon>
        <taxon>Erythrobacter</taxon>
    </lineage>
</organism>
<dbReference type="Proteomes" id="UP001216558">
    <property type="component" value="Unassembled WGS sequence"/>
</dbReference>
<name>A0ABT5JLN3_9SPHN</name>
<evidence type="ECO:0000256" key="1">
    <source>
        <dbReference type="SAM" id="Phobius"/>
    </source>
</evidence>
<sequence>MLGVLVLAIGIVVAVDRLYGHSSIAFAAAIVLLVIANAPMLRFNCPECGKNAFFRGLFVVPWPNRVCTSCGTALDTANPQKR</sequence>
<proteinExistence type="predicted"/>
<feature type="transmembrane region" description="Helical" evidence="1">
    <location>
        <begin position="24"/>
        <end position="45"/>
    </location>
</feature>
<evidence type="ECO:0008006" key="4">
    <source>
        <dbReference type="Google" id="ProtNLM"/>
    </source>
</evidence>
<keyword evidence="1" id="KW-0812">Transmembrane</keyword>
<evidence type="ECO:0000313" key="3">
    <source>
        <dbReference type="Proteomes" id="UP001216558"/>
    </source>
</evidence>
<evidence type="ECO:0000313" key="2">
    <source>
        <dbReference type="EMBL" id="MDC8753519.1"/>
    </source>
</evidence>
<gene>
    <name evidence="2" type="ORF">OIK40_02545</name>
</gene>
<keyword evidence="1" id="KW-1133">Transmembrane helix</keyword>
<protein>
    <recommendedName>
        <fullName evidence="4">Zinc ribbon domain-containing protein</fullName>
    </recommendedName>
</protein>
<keyword evidence="1" id="KW-0472">Membrane</keyword>
<reference evidence="2 3" key="1">
    <citation type="submission" date="2022-10" db="EMBL/GenBank/DDBJ databases">
        <title>Erythrobacter sp. sf7 Genome sequencing.</title>
        <authorList>
            <person name="Park S."/>
        </authorList>
    </citation>
    <scope>NUCLEOTIDE SEQUENCE [LARGE SCALE GENOMIC DNA]</scope>
    <source>
        <strain evidence="3">sf7</strain>
    </source>
</reference>